<reference evidence="1 2" key="1">
    <citation type="submission" date="2014-08" db="EMBL/GenBank/DDBJ databases">
        <title>Complete genome of a marine bacteria Jeotgalibacillus malaysiensis.</title>
        <authorList>
            <person name="Yaakop A.S."/>
            <person name="Chan K.-G."/>
            <person name="Goh K.M."/>
        </authorList>
    </citation>
    <scope>NUCLEOTIDE SEQUENCE [LARGE SCALE GENOMIC DNA]</scope>
    <source>
        <strain evidence="1 2">D5</strain>
        <plasmid evidence="2">Plasmid</plasmid>
    </source>
</reference>
<evidence type="ECO:0000313" key="1">
    <source>
        <dbReference type="EMBL" id="AJD93652.1"/>
    </source>
</evidence>
<accession>A0A0B5AYA1</accession>
<geneLocation type="plasmid" evidence="2"/>
<dbReference type="KEGG" id="jeo:JMA_43350"/>
<dbReference type="BioCyc" id="JESP1508404:G14D9-13658-MONOMER"/>
<evidence type="ECO:0000313" key="2">
    <source>
        <dbReference type="Proteomes" id="UP000031449"/>
    </source>
</evidence>
<proteinExistence type="predicted"/>
<dbReference type="Proteomes" id="UP000031449">
    <property type="component" value="Plasmid unnamed"/>
</dbReference>
<dbReference type="EMBL" id="CP009417">
    <property type="protein sequence ID" value="AJD93652.1"/>
    <property type="molecule type" value="Genomic_DNA"/>
</dbReference>
<gene>
    <name evidence="1" type="ORF">JMA_43350</name>
</gene>
<keyword evidence="2" id="KW-1185">Reference proteome</keyword>
<dbReference type="AlphaFoldDB" id="A0A0B5AYA1"/>
<sequence length="118" mass="14063">MTREEYQAIHDALLQKGYKSFTNEWEMKKDSLSMYDTSYQKPVCDDNGKRYYVTVDAYEGIYPSTQHWTRFFTARIQLRKHDGMTVDVNVHMETVEHIEEAEKMGELLFTHGAFPYYE</sequence>
<protein>
    <submittedName>
        <fullName evidence="1">Uncharacterized protein</fullName>
    </submittedName>
</protein>
<organism evidence="1 2">
    <name type="scientific">Jeotgalibacillus malaysiensis</name>
    <dbReference type="NCBI Taxonomy" id="1508404"/>
    <lineage>
        <taxon>Bacteria</taxon>
        <taxon>Bacillati</taxon>
        <taxon>Bacillota</taxon>
        <taxon>Bacilli</taxon>
        <taxon>Bacillales</taxon>
        <taxon>Caryophanaceae</taxon>
        <taxon>Jeotgalibacillus</taxon>
    </lineage>
</organism>
<dbReference type="HOGENOM" id="CLU_2069946_0_0_9"/>
<keyword evidence="1" id="KW-0614">Plasmid</keyword>
<name>A0A0B5AYA1_9BACL</name>